<dbReference type="SUPFAM" id="SSF143011">
    <property type="entry name" value="RelE-like"/>
    <property type="match status" value="1"/>
</dbReference>
<keyword evidence="2" id="KW-1185">Reference proteome</keyword>
<evidence type="ECO:0008006" key="3">
    <source>
        <dbReference type="Google" id="ProtNLM"/>
    </source>
</evidence>
<dbReference type="AlphaFoldDB" id="A0A919R7Y5"/>
<dbReference type="Proteomes" id="UP000655287">
    <property type="component" value="Unassembled WGS sequence"/>
</dbReference>
<dbReference type="Gene3D" id="3.30.2310.20">
    <property type="entry name" value="RelE-like"/>
    <property type="match status" value="1"/>
</dbReference>
<sequence>MRLQALRGADALDDLFRMPGRCHPLKGRYAGCHAMDLHQGWRLVFRIEVVPAGGDGSEVGAGLGKEDIALVIEIVDYHG</sequence>
<proteinExistence type="predicted"/>
<dbReference type="EMBL" id="BOOU01000068">
    <property type="protein sequence ID" value="GII80071.1"/>
    <property type="molecule type" value="Genomic_DNA"/>
</dbReference>
<gene>
    <name evidence="1" type="ORF">Sru01_50530</name>
</gene>
<protein>
    <recommendedName>
        <fullName evidence="3">Plasmid maintenance system killer protein</fullName>
    </recommendedName>
</protein>
<organism evidence="1 2">
    <name type="scientific">Sphaerisporangium rufum</name>
    <dbReference type="NCBI Taxonomy" id="1381558"/>
    <lineage>
        <taxon>Bacteria</taxon>
        <taxon>Bacillati</taxon>
        <taxon>Actinomycetota</taxon>
        <taxon>Actinomycetes</taxon>
        <taxon>Streptosporangiales</taxon>
        <taxon>Streptosporangiaceae</taxon>
        <taxon>Sphaerisporangium</taxon>
    </lineage>
</organism>
<name>A0A919R7Y5_9ACTN</name>
<evidence type="ECO:0000313" key="2">
    <source>
        <dbReference type="Proteomes" id="UP000655287"/>
    </source>
</evidence>
<dbReference type="InterPro" id="IPR035093">
    <property type="entry name" value="RelE/ParE_toxin_dom_sf"/>
</dbReference>
<dbReference type="RefSeq" id="WP_373869545.1">
    <property type="nucleotide sequence ID" value="NZ_BOOU01000068.1"/>
</dbReference>
<evidence type="ECO:0000313" key="1">
    <source>
        <dbReference type="EMBL" id="GII80071.1"/>
    </source>
</evidence>
<reference evidence="1" key="1">
    <citation type="submission" date="2021-01" db="EMBL/GenBank/DDBJ databases">
        <title>Whole genome shotgun sequence of Sphaerisporangium rufum NBRC 109079.</title>
        <authorList>
            <person name="Komaki H."/>
            <person name="Tamura T."/>
        </authorList>
    </citation>
    <scope>NUCLEOTIDE SEQUENCE</scope>
    <source>
        <strain evidence="1">NBRC 109079</strain>
    </source>
</reference>
<comment type="caution">
    <text evidence="1">The sequence shown here is derived from an EMBL/GenBank/DDBJ whole genome shotgun (WGS) entry which is preliminary data.</text>
</comment>
<accession>A0A919R7Y5</accession>